<evidence type="ECO:0000256" key="1">
    <source>
        <dbReference type="SAM" id="Phobius"/>
    </source>
</evidence>
<keyword evidence="1" id="KW-0812">Transmembrane</keyword>
<protein>
    <submittedName>
        <fullName evidence="2">Uncharacterized protein</fullName>
    </submittedName>
</protein>
<dbReference type="AlphaFoldDB" id="A0AAE6UP17"/>
<organism evidence="2 3">
    <name type="scientific">Pseudomonas coronafaciens pv. coronafaciens</name>
    <dbReference type="NCBI Taxonomy" id="235275"/>
    <lineage>
        <taxon>Bacteria</taxon>
        <taxon>Pseudomonadati</taxon>
        <taxon>Pseudomonadota</taxon>
        <taxon>Gammaproteobacteria</taxon>
        <taxon>Pseudomonadales</taxon>
        <taxon>Pseudomonadaceae</taxon>
        <taxon>Pseudomonas</taxon>
        <taxon>Pseudomonas coronafaciens</taxon>
    </lineage>
</organism>
<feature type="transmembrane region" description="Helical" evidence="1">
    <location>
        <begin position="39"/>
        <end position="62"/>
    </location>
</feature>
<accession>A0AAE6UP17</accession>
<evidence type="ECO:0000313" key="3">
    <source>
        <dbReference type="Proteomes" id="UP000423413"/>
    </source>
</evidence>
<keyword evidence="1" id="KW-0472">Membrane</keyword>
<reference evidence="2 3" key="1">
    <citation type="submission" date="2019-11" db="EMBL/GenBank/DDBJ databases">
        <title>Complete genome sequence of Pseudomonas syringae pv. coronafaciens isolate B19001 originated in imported oat cereal.</title>
        <authorList>
            <person name="Kim S.M."/>
            <person name="Lee B.C."/>
            <person name="Seo S.J."/>
            <person name="Lee J.E."/>
            <person name="Choi N.J."/>
            <person name="Park J.H."/>
        </authorList>
    </citation>
    <scope>NUCLEOTIDE SEQUENCE [LARGE SCALE GENOMIC DNA]</scope>
    <source>
        <strain evidence="2 3">B19001</strain>
    </source>
</reference>
<dbReference type="EMBL" id="CP046441">
    <property type="protein sequence ID" value="QGT83216.1"/>
    <property type="molecule type" value="Genomic_DNA"/>
</dbReference>
<proteinExistence type="predicted"/>
<dbReference type="Proteomes" id="UP000423413">
    <property type="component" value="Chromosome"/>
</dbReference>
<evidence type="ECO:0000313" key="2">
    <source>
        <dbReference type="EMBL" id="QGT83216.1"/>
    </source>
</evidence>
<keyword evidence="1" id="KW-1133">Transmembrane helix</keyword>
<dbReference type="RefSeq" id="WP_157062327.1">
    <property type="nucleotide sequence ID" value="NZ_CP046441.1"/>
</dbReference>
<gene>
    <name evidence="2" type="ORF">GMO17_19640</name>
</gene>
<sequence>MPLPLRAVRGHQQVPALCVLLLYLHAALLHQQVLALCVLLLYLHAALLHQQVPALCVLLLYLHAALLHQQMLAACCALQCLPLSACPARATLWFGSTTAWIAKASDVRLVSEMRAR</sequence>
<name>A0AAE6UP17_9PSED</name>